<dbReference type="InterPro" id="IPR007110">
    <property type="entry name" value="Ig-like_dom"/>
</dbReference>
<evidence type="ECO:0000259" key="18">
    <source>
        <dbReference type="PROSITE" id="PS50835"/>
    </source>
</evidence>
<reference evidence="19" key="2">
    <citation type="submission" date="2020-05" db="UniProtKB">
        <authorList>
            <consortium name="EnsemblMetazoa"/>
        </authorList>
    </citation>
    <scope>IDENTIFICATION</scope>
    <source>
        <strain evidence="19">LVP_AGWG</strain>
    </source>
</reference>
<dbReference type="FunFam" id="2.60.40.10:FF:000020">
    <property type="entry name" value="Fibroblast growth factor receptor"/>
    <property type="match status" value="1"/>
</dbReference>
<dbReference type="GO" id="GO:0016020">
    <property type="term" value="C:membrane"/>
    <property type="evidence" value="ECO:0007669"/>
    <property type="project" value="UniProtKB-SubCell"/>
</dbReference>
<keyword evidence="10" id="KW-0067">ATP-binding</keyword>
<dbReference type="PANTHER" id="PTHR19890">
    <property type="entry name" value="FIBROBLAST GROWTH FACTOR RECEPTOR"/>
    <property type="match status" value="1"/>
</dbReference>
<dbReference type="VEuPathDB" id="VectorBase:AAEL013083"/>
<dbReference type="PANTHER" id="PTHR19890:SF10">
    <property type="entry name" value="FIBROBLAST GROWTH FACTOR RECEPTOR-LIKE 1"/>
    <property type="match status" value="1"/>
</dbReference>
<dbReference type="SUPFAM" id="SSF48726">
    <property type="entry name" value="Immunoglobulin"/>
    <property type="match status" value="2"/>
</dbReference>
<evidence type="ECO:0000256" key="6">
    <source>
        <dbReference type="ARBA" id="ARBA00022729"/>
    </source>
</evidence>
<dbReference type="InterPro" id="IPR013783">
    <property type="entry name" value="Ig-like_fold"/>
</dbReference>
<feature type="domain" description="Ig-like" evidence="18">
    <location>
        <begin position="52"/>
        <end position="164"/>
    </location>
</feature>
<proteinExistence type="predicted"/>
<accession>A0A1S4FXV9</accession>
<evidence type="ECO:0000256" key="5">
    <source>
        <dbReference type="ARBA" id="ARBA00022692"/>
    </source>
</evidence>
<evidence type="ECO:0000256" key="11">
    <source>
        <dbReference type="ARBA" id="ARBA00022989"/>
    </source>
</evidence>
<evidence type="ECO:0000256" key="16">
    <source>
        <dbReference type="ARBA" id="ARBA00023180"/>
    </source>
</evidence>
<dbReference type="SMART" id="SM00408">
    <property type="entry name" value="IGc2"/>
    <property type="match status" value="2"/>
</dbReference>
<reference evidence="19 20" key="1">
    <citation type="submission" date="2017-06" db="EMBL/GenBank/DDBJ databases">
        <title>Aedes aegypti genome working group (AGWG) sequencing and assembly.</title>
        <authorList>
            <consortium name="Aedes aegypti Genome Working Group (AGWG)"/>
            <person name="Matthews B.J."/>
        </authorList>
    </citation>
    <scope>NUCLEOTIDE SEQUENCE [LARGE SCALE GENOMIC DNA]</scope>
    <source>
        <strain evidence="19 20">LVP_AGWG</strain>
    </source>
</reference>
<comment type="subcellular location">
    <subcellularLocation>
        <location evidence="1">Membrane</location>
        <topology evidence="1">Single-pass membrane protein</topology>
    </subcellularLocation>
</comment>
<keyword evidence="5" id="KW-0812">Transmembrane</keyword>
<keyword evidence="17" id="KW-0393">Immunoglobulin domain</keyword>
<dbReference type="AlphaFoldDB" id="A0A1S4FXV9"/>
<feature type="domain" description="Ig-like" evidence="18">
    <location>
        <begin position="185"/>
        <end position="299"/>
    </location>
</feature>
<dbReference type="InterPro" id="IPR003598">
    <property type="entry name" value="Ig_sub2"/>
</dbReference>
<dbReference type="GO" id="GO:0005524">
    <property type="term" value="F:ATP binding"/>
    <property type="evidence" value="ECO:0007669"/>
    <property type="project" value="UniProtKB-KW"/>
</dbReference>
<keyword evidence="14" id="KW-1015">Disulfide bond</keyword>
<name>A0A1S4FXV9_AEDAE</name>
<dbReference type="OrthoDB" id="6244905at2759"/>
<keyword evidence="11" id="KW-1133">Transmembrane helix</keyword>
<evidence type="ECO:0000256" key="9">
    <source>
        <dbReference type="ARBA" id="ARBA00022777"/>
    </source>
</evidence>
<keyword evidence="7" id="KW-0677">Repeat</keyword>
<evidence type="ECO:0000256" key="14">
    <source>
        <dbReference type="ARBA" id="ARBA00023157"/>
    </source>
</evidence>
<protein>
    <recommendedName>
        <fullName evidence="2">receptor protein-tyrosine kinase</fullName>
        <ecNumber evidence="2">2.7.10.1</ecNumber>
    </recommendedName>
</protein>
<keyword evidence="13" id="KW-0829">Tyrosine-protein kinase</keyword>
<evidence type="ECO:0000256" key="2">
    <source>
        <dbReference type="ARBA" id="ARBA00011902"/>
    </source>
</evidence>
<evidence type="ECO:0000256" key="7">
    <source>
        <dbReference type="ARBA" id="ARBA00022737"/>
    </source>
</evidence>
<evidence type="ECO:0000256" key="13">
    <source>
        <dbReference type="ARBA" id="ARBA00023137"/>
    </source>
</evidence>
<dbReference type="InParanoid" id="A0A1S4FXV9"/>
<keyword evidence="9" id="KW-0418">Kinase</keyword>
<dbReference type="EC" id="2.7.10.1" evidence="2"/>
<evidence type="ECO:0000256" key="8">
    <source>
        <dbReference type="ARBA" id="ARBA00022741"/>
    </source>
</evidence>
<dbReference type="EnsemblMetazoa" id="AAEL013083-RA">
    <property type="protein sequence ID" value="AAEL013083-PA"/>
    <property type="gene ID" value="AAEL013083"/>
</dbReference>
<dbReference type="InterPro" id="IPR013106">
    <property type="entry name" value="Ig_V-set"/>
</dbReference>
<keyword evidence="3" id="KW-0597">Phosphoprotein</keyword>
<dbReference type="Gene3D" id="2.60.40.10">
    <property type="entry name" value="Immunoglobulins"/>
    <property type="match status" value="2"/>
</dbReference>
<keyword evidence="6" id="KW-0732">Signal</keyword>
<dbReference type="GO" id="GO:0004714">
    <property type="term" value="F:transmembrane receptor protein tyrosine kinase activity"/>
    <property type="evidence" value="ECO:0007669"/>
    <property type="project" value="UniProtKB-EC"/>
</dbReference>
<dbReference type="Proteomes" id="UP000008820">
    <property type="component" value="Chromosome 1"/>
</dbReference>
<keyword evidence="15" id="KW-0675">Receptor</keyword>
<dbReference type="PROSITE" id="PS50835">
    <property type="entry name" value="IG_LIKE"/>
    <property type="match status" value="2"/>
</dbReference>
<dbReference type="SMART" id="SM00409">
    <property type="entry name" value="IG"/>
    <property type="match status" value="2"/>
</dbReference>
<gene>
    <name evidence="19" type="primary">5577200</name>
</gene>
<evidence type="ECO:0000256" key="12">
    <source>
        <dbReference type="ARBA" id="ARBA00023136"/>
    </source>
</evidence>
<keyword evidence="8" id="KW-0547">Nucleotide-binding</keyword>
<evidence type="ECO:0000256" key="10">
    <source>
        <dbReference type="ARBA" id="ARBA00022840"/>
    </source>
</evidence>
<evidence type="ECO:0000256" key="17">
    <source>
        <dbReference type="ARBA" id="ARBA00023319"/>
    </source>
</evidence>
<sequence length="417" mass="46812">MKPAPNWFIVSLAVVLLHHYCHHLTTVECYYRTPPVSLSLPSSSASVSSSSPSMAYGDSEILKLTQCPAGSDARLRCGIKEYHADHMNSSDVRWYFKPCGEGTNRTSCTNRDQLDHVPWRPIDCEGRRCRVTLFIRNTTEADSGLYRCSIHPYRTDDRTQFDIQLIRTFQLDVIKSLLDETVGAPELLDNLPANTTALLDSQIVLQCRVYSKVQPSIKWFRRINLNNPPLDEHNFNQDKSIRYLENFYELVPSSGEKPISDDVYLSKLILYNVSERDIGIYVCVGINYGGVNTADAYVNVVHPNGSTVGSGTSVSDLMVLFLIPLALALIPVIVWICFVVSRRCNQQGVDVKPVVAEAVQTKSGRNAYQMHRHSSGDVVYAAPETPLRIVHSGYGRGNHKRNLSYEGSHLYEKINVV</sequence>
<dbReference type="InterPro" id="IPR036179">
    <property type="entry name" value="Ig-like_dom_sf"/>
</dbReference>
<organism evidence="19 20">
    <name type="scientific">Aedes aegypti</name>
    <name type="common">Yellowfever mosquito</name>
    <name type="synonym">Culex aegypti</name>
    <dbReference type="NCBI Taxonomy" id="7159"/>
    <lineage>
        <taxon>Eukaryota</taxon>
        <taxon>Metazoa</taxon>
        <taxon>Ecdysozoa</taxon>
        <taxon>Arthropoda</taxon>
        <taxon>Hexapoda</taxon>
        <taxon>Insecta</taxon>
        <taxon>Pterygota</taxon>
        <taxon>Neoptera</taxon>
        <taxon>Endopterygota</taxon>
        <taxon>Diptera</taxon>
        <taxon>Nematocera</taxon>
        <taxon>Culicoidea</taxon>
        <taxon>Culicidae</taxon>
        <taxon>Culicinae</taxon>
        <taxon>Aedini</taxon>
        <taxon>Aedes</taxon>
        <taxon>Stegomyia</taxon>
    </lineage>
</organism>
<dbReference type="InterPro" id="IPR052615">
    <property type="entry name" value="FGFRL"/>
</dbReference>
<evidence type="ECO:0000256" key="3">
    <source>
        <dbReference type="ARBA" id="ARBA00022553"/>
    </source>
</evidence>
<evidence type="ECO:0000256" key="15">
    <source>
        <dbReference type="ARBA" id="ARBA00023170"/>
    </source>
</evidence>
<keyword evidence="20" id="KW-1185">Reference proteome</keyword>
<dbReference type="Pfam" id="PF07686">
    <property type="entry name" value="V-set"/>
    <property type="match status" value="1"/>
</dbReference>
<dbReference type="InterPro" id="IPR003599">
    <property type="entry name" value="Ig_sub"/>
</dbReference>
<keyword evidence="16" id="KW-0325">Glycoprotein</keyword>
<evidence type="ECO:0000313" key="19">
    <source>
        <dbReference type="EnsemblMetazoa" id="AAEL013083-PA"/>
    </source>
</evidence>
<keyword evidence="4" id="KW-0808">Transferase</keyword>
<evidence type="ECO:0000256" key="4">
    <source>
        <dbReference type="ARBA" id="ARBA00022679"/>
    </source>
</evidence>
<keyword evidence="12" id="KW-0472">Membrane</keyword>
<dbReference type="FunCoup" id="A0A1S4FXV9">
    <property type="interactions" value="6"/>
</dbReference>
<evidence type="ECO:0000313" key="20">
    <source>
        <dbReference type="Proteomes" id="UP000008820"/>
    </source>
</evidence>
<evidence type="ECO:0000256" key="1">
    <source>
        <dbReference type="ARBA" id="ARBA00004167"/>
    </source>
</evidence>